<dbReference type="GeneID" id="4392401"/>
<dbReference type="EMBL" id="CH408032">
    <property type="protein sequence ID" value="EAQ87408.1"/>
    <property type="molecule type" value="Genomic_DNA"/>
</dbReference>
<evidence type="ECO:0000256" key="1">
    <source>
        <dbReference type="SAM" id="MobiDB-lite"/>
    </source>
</evidence>
<dbReference type="AlphaFoldDB" id="Q2H2G9"/>
<keyword evidence="3" id="KW-1185">Reference proteome</keyword>
<feature type="compositionally biased region" description="Acidic residues" evidence="1">
    <location>
        <begin position="160"/>
        <end position="188"/>
    </location>
</feature>
<dbReference type="Proteomes" id="UP000001056">
    <property type="component" value="Unassembled WGS sequence"/>
</dbReference>
<organism evidence="2 3">
    <name type="scientific">Chaetomium globosum (strain ATCC 6205 / CBS 148.51 / DSM 1962 / NBRC 6347 / NRRL 1970)</name>
    <name type="common">Soil fungus</name>
    <dbReference type="NCBI Taxonomy" id="306901"/>
    <lineage>
        <taxon>Eukaryota</taxon>
        <taxon>Fungi</taxon>
        <taxon>Dikarya</taxon>
        <taxon>Ascomycota</taxon>
        <taxon>Pezizomycotina</taxon>
        <taxon>Sordariomycetes</taxon>
        <taxon>Sordariomycetidae</taxon>
        <taxon>Sordariales</taxon>
        <taxon>Chaetomiaceae</taxon>
        <taxon>Chaetomium</taxon>
    </lineage>
</organism>
<feature type="region of interest" description="Disordered" evidence="1">
    <location>
        <begin position="31"/>
        <end position="101"/>
    </location>
</feature>
<feature type="compositionally biased region" description="Pro residues" evidence="1">
    <location>
        <begin position="48"/>
        <end position="66"/>
    </location>
</feature>
<evidence type="ECO:0000313" key="2">
    <source>
        <dbReference type="EMBL" id="EAQ87408.1"/>
    </source>
</evidence>
<evidence type="ECO:0000313" key="3">
    <source>
        <dbReference type="Proteomes" id="UP000001056"/>
    </source>
</evidence>
<gene>
    <name evidence="2" type="ORF">CHGG_04027</name>
</gene>
<accession>Q2H2G9</accession>
<reference evidence="3" key="1">
    <citation type="journal article" date="2015" name="Genome Announc.">
        <title>Draft genome sequence of the cellulolytic fungus Chaetomium globosum.</title>
        <authorList>
            <person name="Cuomo C.A."/>
            <person name="Untereiner W.A."/>
            <person name="Ma L.-J."/>
            <person name="Grabherr M."/>
            <person name="Birren B.W."/>
        </authorList>
    </citation>
    <scope>NUCLEOTIDE SEQUENCE [LARGE SCALE GENOMIC DNA]</scope>
    <source>
        <strain evidence="3">ATCC 6205 / CBS 148.51 / DSM 1962 / NBRC 6347 / NRRL 1970</strain>
    </source>
</reference>
<dbReference type="OrthoDB" id="10580640at2759"/>
<sequence length="293" mass="32463">MAEEQPPEYPSIADLLSAMDADAVAKANITTKTNVNPDLGFNTHPDPSFIPSPNPGPGFNPNPNPRPSLNRSPFIPNPNFNLRPPRIPQRRRHRPSPPKEILDDFGDIVLRVGGHAAPAATQEQRDFKVCSHTLRRVGSGGDRVLEQHAYRAAWRRGEAEAEADGEGQEGGDGDGDGDDGGEEEERDEEGCRVGIKYGMLKALQEWFGVGQELGVVWKEVKPGQLPLMDVLRLMDVAWELGWERELTELGMAFVMYWPLHGDNGIETVEEIRKNLFEQGVPLGPDGFFSESFF</sequence>
<name>Q2H2G9_CHAGB</name>
<dbReference type="HOGENOM" id="CLU_949956_0_0_1"/>
<dbReference type="RefSeq" id="XP_001223241.1">
    <property type="nucleotide sequence ID" value="XM_001223240.1"/>
</dbReference>
<proteinExistence type="predicted"/>
<dbReference type="VEuPathDB" id="FungiDB:CHGG_04027"/>
<feature type="region of interest" description="Disordered" evidence="1">
    <location>
        <begin position="155"/>
        <end position="189"/>
    </location>
</feature>
<dbReference type="InParanoid" id="Q2H2G9"/>
<protein>
    <submittedName>
        <fullName evidence="2">Uncharacterized protein</fullName>
    </submittedName>
</protein>